<dbReference type="EMBL" id="GBRH01212187">
    <property type="protein sequence ID" value="JAD85708.1"/>
    <property type="molecule type" value="Transcribed_RNA"/>
</dbReference>
<organism evidence="1">
    <name type="scientific">Arundo donax</name>
    <name type="common">Giant reed</name>
    <name type="synonym">Donax arundinaceus</name>
    <dbReference type="NCBI Taxonomy" id="35708"/>
    <lineage>
        <taxon>Eukaryota</taxon>
        <taxon>Viridiplantae</taxon>
        <taxon>Streptophyta</taxon>
        <taxon>Embryophyta</taxon>
        <taxon>Tracheophyta</taxon>
        <taxon>Spermatophyta</taxon>
        <taxon>Magnoliopsida</taxon>
        <taxon>Liliopsida</taxon>
        <taxon>Poales</taxon>
        <taxon>Poaceae</taxon>
        <taxon>PACMAD clade</taxon>
        <taxon>Arundinoideae</taxon>
        <taxon>Arundineae</taxon>
        <taxon>Arundo</taxon>
    </lineage>
</organism>
<name>A0A0A9DGA0_ARUDO</name>
<reference evidence="1" key="2">
    <citation type="journal article" date="2015" name="Data Brief">
        <title>Shoot transcriptome of the giant reed, Arundo donax.</title>
        <authorList>
            <person name="Barrero R.A."/>
            <person name="Guerrero F.D."/>
            <person name="Moolhuijzen P."/>
            <person name="Goolsby J.A."/>
            <person name="Tidwell J."/>
            <person name="Bellgard S.E."/>
            <person name="Bellgard M.I."/>
        </authorList>
    </citation>
    <scope>NUCLEOTIDE SEQUENCE</scope>
    <source>
        <tissue evidence="1">Shoot tissue taken approximately 20 cm above the soil surface</tissue>
    </source>
</reference>
<reference evidence="1" key="1">
    <citation type="submission" date="2014-09" db="EMBL/GenBank/DDBJ databases">
        <authorList>
            <person name="Magalhaes I.L.F."/>
            <person name="Oliveira U."/>
            <person name="Santos F.R."/>
            <person name="Vidigal T.H.D.A."/>
            <person name="Brescovit A.D."/>
            <person name="Santos A.J."/>
        </authorList>
    </citation>
    <scope>NUCLEOTIDE SEQUENCE</scope>
    <source>
        <tissue evidence="1">Shoot tissue taken approximately 20 cm above the soil surface</tissue>
    </source>
</reference>
<evidence type="ECO:0000313" key="1">
    <source>
        <dbReference type="EMBL" id="JAD85708.1"/>
    </source>
</evidence>
<accession>A0A0A9DGA0</accession>
<sequence>MAMTKTGKTLLVTYRGFSISICWHRITKWMHTLTISYSFVQNMSVKLDTMV</sequence>
<protein>
    <submittedName>
        <fullName evidence="1">Uncharacterized protein</fullName>
    </submittedName>
</protein>
<dbReference type="AlphaFoldDB" id="A0A0A9DGA0"/>
<proteinExistence type="predicted"/>